<keyword evidence="4" id="KW-1185">Reference proteome</keyword>
<dbReference type="RefSeq" id="XP_001840745.2">
    <property type="nucleotide sequence ID" value="XM_001840693.2"/>
</dbReference>
<dbReference type="STRING" id="240176.A8PE85"/>
<name>A8PE85_COPC7</name>
<dbReference type="InterPro" id="IPR011009">
    <property type="entry name" value="Kinase-like_dom_sf"/>
</dbReference>
<dbReference type="HOGENOM" id="CLU_011606_0_0_1"/>
<reference evidence="3 4" key="1">
    <citation type="journal article" date="2010" name="Proc. Natl. Acad. Sci. U.S.A.">
        <title>Insights into evolution of multicellular fungi from the assembled chromosomes of the mushroom Coprinopsis cinerea (Coprinus cinereus).</title>
        <authorList>
            <person name="Stajich J.E."/>
            <person name="Wilke S.K."/>
            <person name="Ahren D."/>
            <person name="Au C.H."/>
            <person name="Birren B.W."/>
            <person name="Borodovsky M."/>
            <person name="Burns C."/>
            <person name="Canback B."/>
            <person name="Casselton L.A."/>
            <person name="Cheng C.K."/>
            <person name="Deng J."/>
            <person name="Dietrich F.S."/>
            <person name="Fargo D.C."/>
            <person name="Farman M.L."/>
            <person name="Gathman A.C."/>
            <person name="Goldberg J."/>
            <person name="Guigo R."/>
            <person name="Hoegger P.J."/>
            <person name="Hooker J.B."/>
            <person name="Huggins A."/>
            <person name="James T.Y."/>
            <person name="Kamada T."/>
            <person name="Kilaru S."/>
            <person name="Kodira C."/>
            <person name="Kues U."/>
            <person name="Kupfer D."/>
            <person name="Kwan H.S."/>
            <person name="Lomsadze A."/>
            <person name="Li W."/>
            <person name="Lilly W.W."/>
            <person name="Ma L.J."/>
            <person name="Mackey A.J."/>
            <person name="Manning G."/>
            <person name="Martin F."/>
            <person name="Muraguchi H."/>
            <person name="Natvig D.O."/>
            <person name="Palmerini H."/>
            <person name="Ramesh M.A."/>
            <person name="Rehmeyer C.J."/>
            <person name="Roe B.A."/>
            <person name="Shenoy N."/>
            <person name="Stanke M."/>
            <person name="Ter-Hovhannisyan V."/>
            <person name="Tunlid A."/>
            <person name="Velagapudi R."/>
            <person name="Vision T.J."/>
            <person name="Zeng Q."/>
            <person name="Zolan M.E."/>
            <person name="Pukkila P.J."/>
        </authorList>
    </citation>
    <scope>NUCLEOTIDE SEQUENCE [LARGE SCALE GENOMIC DNA]</scope>
    <source>
        <strain evidence="4">Okayama-7 / 130 / ATCC MYA-4618 / FGSC 9003</strain>
    </source>
</reference>
<dbReference type="Pfam" id="PF17667">
    <property type="entry name" value="Pkinase_fungal"/>
    <property type="match status" value="1"/>
</dbReference>
<feature type="compositionally biased region" description="Low complexity" evidence="1">
    <location>
        <begin position="873"/>
        <end position="890"/>
    </location>
</feature>
<feature type="region of interest" description="Disordered" evidence="1">
    <location>
        <begin position="190"/>
        <end position="222"/>
    </location>
</feature>
<sequence>MSNSQSHTASQVFSSDTRSTVARLSKADTLLKSQMTTNSFVTTADMVEEAVSQDVEHHTWLCATEEFLEKFLGCQLGDEKVRAILKKLPPEVYTSKGGWQGLPAEAGGPEKPYYKPLTLILNAIVEAARNLGFIGADAIQCCWLDRHSVAPKSNTMDASKIRPDILDAILGPDGPDVAKEFMKSAYDAEREQLKAEEGEETDLNRATKRPRTDTEENTAPPPTAHIASWIRTLLPVEVKPKGGDVWDVAKQLCTYFRQILREQHDRRFVLGLIFLHRSLCLWYCDRSGILGTATLIDIDENPELLVRVIASFAMMTPERLGFDPNMKLSVEGHLPSFSYNMSYVNIPKLRSQLHWRILISGQWYQTVEALSTARSEVMCGRAPVVWRAFRIDDPNRELVIIKQSWRPHMGEKSEGEIYELLGDFGRGEPRVISEDVERSNTQLHFRGKIDRFEPDGTPAFDNHTKRQRPLPEPTDENCLVHRTFNLKSLRKVPAKPHKFMERVQCRLVIPVNGLPLKMAVSSKDLLSALEGILEDYEYAYLMKGVCHRDLSIGNLVIQVVSGKRRGRLIDFDHSKVLDSFVRERASSLREELSEELDEFHFLTAHKKCPKATDNLALLLLDLARREGGKIRVMVYNAVAAYCTLCSSLKPNRGSGPVAPSELLPWLDDDPVLPPRFEKRKAVHSFVTGTDAFISHRLLRDGAETHIAIHDMESLLWVVLYIFLTREGFGGKPRPDPRDDISHMAAVRRYWLFEASKHEIKDIKSQLFSLAYGSDPQLFDTEIHPFVHPSFKPLAPLVDDWWNILCKAFHPEDTDLLYKYYPVAAFRQSVRNLKDSLPASDHSAAEGLLDQQLKAMAKLRELAARLTRDVEVESSSTTPPTASAQLPAAPLDQTPPAKKKGVEKWNVGQQSTDPLPTLEFS</sequence>
<feature type="compositionally biased region" description="Basic and acidic residues" evidence="1">
    <location>
        <begin position="190"/>
        <end position="214"/>
    </location>
</feature>
<gene>
    <name evidence="3" type="ORF">CC1G_10359</name>
</gene>
<dbReference type="OMA" id="WVLEVAN"/>
<dbReference type="PANTHER" id="PTHR38248:SF2">
    <property type="entry name" value="FUNK1 11"/>
    <property type="match status" value="1"/>
</dbReference>
<feature type="domain" description="Fungal-type protein kinase" evidence="2">
    <location>
        <begin position="226"/>
        <end position="579"/>
    </location>
</feature>
<evidence type="ECO:0000259" key="2">
    <source>
        <dbReference type="Pfam" id="PF17667"/>
    </source>
</evidence>
<dbReference type="EMBL" id="AACS02000007">
    <property type="protein sequence ID" value="EAU81068.2"/>
    <property type="molecule type" value="Genomic_DNA"/>
</dbReference>
<evidence type="ECO:0000313" key="4">
    <source>
        <dbReference type="Proteomes" id="UP000001861"/>
    </source>
</evidence>
<protein>
    <submittedName>
        <fullName evidence="3">Other/FunK1 protein kinase</fullName>
    </submittedName>
</protein>
<feature type="region of interest" description="Disordered" evidence="1">
    <location>
        <begin position="868"/>
        <end position="920"/>
    </location>
</feature>
<keyword evidence="3" id="KW-0418">Kinase</keyword>
<dbReference type="PANTHER" id="PTHR38248">
    <property type="entry name" value="FUNK1 6"/>
    <property type="match status" value="1"/>
</dbReference>
<dbReference type="SUPFAM" id="SSF56112">
    <property type="entry name" value="Protein kinase-like (PK-like)"/>
    <property type="match status" value="1"/>
</dbReference>
<keyword evidence="3" id="KW-0808">Transferase</keyword>
<dbReference type="AlphaFoldDB" id="A8PE85"/>
<organism evidence="3 4">
    <name type="scientific">Coprinopsis cinerea (strain Okayama-7 / 130 / ATCC MYA-4618 / FGSC 9003)</name>
    <name type="common">Inky cap fungus</name>
    <name type="synonym">Hormographiella aspergillata</name>
    <dbReference type="NCBI Taxonomy" id="240176"/>
    <lineage>
        <taxon>Eukaryota</taxon>
        <taxon>Fungi</taxon>
        <taxon>Dikarya</taxon>
        <taxon>Basidiomycota</taxon>
        <taxon>Agaricomycotina</taxon>
        <taxon>Agaricomycetes</taxon>
        <taxon>Agaricomycetidae</taxon>
        <taxon>Agaricales</taxon>
        <taxon>Agaricineae</taxon>
        <taxon>Psathyrellaceae</taxon>
        <taxon>Coprinopsis</taxon>
    </lineage>
</organism>
<dbReference type="Proteomes" id="UP000001861">
    <property type="component" value="Unassembled WGS sequence"/>
</dbReference>
<feature type="compositionally biased region" description="Polar residues" evidence="1">
    <location>
        <begin position="906"/>
        <end position="920"/>
    </location>
</feature>
<evidence type="ECO:0000313" key="3">
    <source>
        <dbReference type="EMBL" id="EAU81068.2"/>
    </source>
</evidence>
<comment type="caution">
    <text evidence="3">The sequence shown here is derived from an EMBL/GenBank/DDBJ whole genome shotgun (WGS) entry which is preliminary data.</text>
</comment>
<dbReference type="InParanoid" id="A8PE85"/>
<accession>A8PE85</accession>
<dbReference type="GO" id="GO:0016301">
    <property type="term" value="F:kinase activity"/>
    <property type="evidence" value="ECO:0007669"/>
    <property type="project" value="UniProtKB-KW"/>
</dbReference>
<dbReference type="OrthoDB" id="312874at2759"/>
<proteinExistence type="predicted"/>
<dbReference type="KEGG" id="cci:CC1G_10359"/>
<dbReference type="VEuPathDB" id="FungiDB:CC1G_10359"/>
<evidence type="ECO:0000256" key="1">
    <source>
        <dbReference type="SAM" id="MobiDB-lite"/>
    </source>
</evidence>
<dbReference type="GeneID" id="6017397"/>
<dbReference type="eggNOG" id="ENOG502SJR2">
    <property type="taxonomic scope" value="Eukaryota"/>
</dbReference>
<dbReference type="InterPro" id="IPR040976">
    <property type="entry name" value="Pkinase_fungal"/>
</dbReference>